<keyword evidence="2" id="KW-1133">Transmembrane helix</keyword>
<name>A0ABR4AC58_9LECA</name>
<feature type="chain" id="PRO_5045713591" evidence="3">
    <location>
        <begin position="22"/>
        <end position="563"/>
    </location>
</feature>
<evidence type="ECO:0000313" key="4">
    <source>
        <dbReference type="EMBL" id="KAL2043437.1"/>
    </source>
</evidence>
<keyword evidence="2" id="KW-0812">Transmembrane</keyword>
<protein>
    <submittedName>
        <fullName evidence="4">Uncharacterized protein</fullName>
    </submittedName>
</protein>
<feature type="region of interest" description="Disordered" evidence="1">
    <location>
        <begin position="340"/>
        <end position="550"/>
    </location>
</feature>
<accession>A0ABR4AC58</accession>
<dbReference type="Proteomes" id="UP001590950">
    <property type="component" value="Unassembled WGS sequence"/>
</dbReference>
<feature type="compositionally biased region" description="Low complexity" evidence="1">
    <location>
        <begin position="60"/>
        <end position="71"/>
    </location>
</feature>
<comment type="caution">
    <text evidence="4">The sequence shown here is derived from an EMBL/GenBank/DDBJ whole genome shotgun (WGS) entry which is preliminary data.</text>
</comment>
<feature type="compositionally biased region" description="Polar residues" evidence="1">
    <location>
        <begin position="414"/>
        <end position="426"/>
    </location>
</feature>
<sequence>MQRQTLLSAAIALSSVARVAGQAATATANPLNNFIGAAGAAASQISSANAAQAARASSSSASASSSTSPPTTAAPPSPASTSKAAAASSGLSSGAKIGIIIGAIVAALLLLAIIAGLCCCLVRSRRRRKRRAAAPIEGEGSPRPWKSPISPGRHYSNYTPAQRGEVPMEQHPTVPLMAAAATDHNARSDKPPSLSQHPAMRQPENPFVPVPPSPRREPNHRSGVTDGLIAGAGAGAGAAAISHHRHHNKSGPRDNLEPQTGALPTHYDPNRPPTPFGLTGFGTPAGQTVHPNHGSLPNRGGSPPYNGIGQPYDDMHVHVLQSDPPSRELRHSLNKHEASTFPAAIYDDPDHHKYRNSRGYSTPPEVPSRSPNRQRAPMFADSSYDSSLSTTTNSSSSGERYQQHPDPYGPAQRDSVSTQPWQQHNQRFSDAHSPRASAQMAAPPIPWEDDGFGQNRRQSHSPRQSGTYDQRRRDSRSPATSINGTPRRLRFEDLQAGSNGGGSVVPQQQGQGYANGHGHGDGGVMPAQGQGQGHGHGHARNESYDEYGYGYGQRWSQGVGEAL</sequence>
<organism evidence="4 5">
    <name type="scientific">Stereocaulon virgatum</name>
    <dbReference type="NCBI Taxonomy" id="373712"/>
    <lineage>
        <taxon>Eukaryota</taxon>
        <taxon>Fungi</taxon>
        <taxon>Dikarya</taxon>
        <taxon>Ascomycota</taxon>
        <taxon>Pezizomycotina</taxon>
        <taxon>Lecanoromycetes</taxon>
        <taxon>OSLEUM clade</taxon>
        <taxon>Lecanoromycetidae</taxon>
        <taxon>Lecanorales</taxon>
        <taxon>Lecanorineae</taxon>
        <taxon>Stereocaulaceae</taxon>
        <taxon>Stereocaulon</taxon>
    </lineage>
</organism>
<reference evidence="4 5" key="1">
    <citation type="submission" date="2024-09" db="EMBL/GenBank/DDBJ databases">
        <title>Rethinking Asexuality: The Enigmatic Case of Functional Sexual Genes in Lepraria (Stereocaulaceae).</title>
        <authorList>
            <person name="Doellman M."/>
            <person name="Sun Y."/>
            <person name="Barcenas-Pena A."/>
            <person name="Lumbsch H.T."/>
            <person name="Grewe F."/>
        </authorList>
    </citation>
    <scope>NUCLEOTIDE SEQUENCE [LARGE SCALE GENOMIC DNA]</scope>
    <source>
        <strain evidence="4 5">Mercado 3170</strain>
    </source>
</reference>
<evidence type="ECO:0000256" key="2">
    <source>
        <dbReference type="SAM" id="Phobius"/>
    </source>
</evidence>
<evidence type="ECO:0000256" key="3">
    <source>
        <dbReference type="SAM" id="SignalP"/>
    </source>
</evidence>
<keyword evidence="3" id="KW-0732">Signal</keyword>
<gene>
    <name evidence="4" type="ORF">N7G274_003744</name>
</gene>
<proteinExistence type="predicted"/>
<keyword evidence="2" id="KW-0472">Membrane</keyword>
<dbReference type="EMBL" id="JBEFKJ010000011">
    <property type="protein sequence ID" value="KAL2043437.1"/>
    <property type="molecule type" value="Genomic_DNA"/>
</dbReference>
<feature type="region of interest" description="Disordered" evidence="1">
    <location>
        <begin position="131"/>
        <end position="160"/>
    </location>
</feature>
<feature type="region of interest" description="Disordered" evidence="1">
    <location>
        <begin position="60"/>
        <end position="84"/>
    </location>
</feature>
<keyword evidence="5" id="KW-1185">Reference proteome</keyword>
<evidence type="ECO:0000313" key="5">
    <source>
        <dbReference type="Proteomes" id="UP001590950"/>
    </source>
</evidence>
<evidence type="ECO:0000256" key="1">
    <source>
        <dbReference type="SAM" id="MobiDB-lite"/>
    </source>
</evidence>
<feature type="compositionally biased region" description="Gly residues" evidence="1">
    <location>
        <begin position="513"/>
        <end position="523"/>
    </location>
</feature>
<feature type="signal peptide" evidence="3">
    <location>
        <begin position="1"/>
        <end position="21"/>
    </location>
</feature>
<feature type="transmembrane region" description="Helical" evidence="2">
    <location>
        <begin position="97"/>
        <end position="122"/>
    </location>
</feature>
<feature type="compositionally biased region" description="Low complexity" evidence="1">
    <location>
        <begin position="382"/>
        <end position="397"/>
    </location>
</feature>
<feature type="region of interest" description="Disordered" evidence="1">
    <location>
        <begin position="182"/>
        <end position="313"/>
    </location>
</feature>